<dbReference type="Proteomes" id="UP000433876">
    <property type="component" value="Unassembled WGS sequence"/>
</dbReference>
<dbReference type="PANTHER" id="PTHR40781">
    <property type="match status" value="1"/>
</dbReference>
<organism evidence="3 4">
    <name type="scientific">Sordaria macrospora</name>
    <dbReference type="NCBI Taxonomy" id="5147"/>
    <lineage>
        <taxon>Eukaryota</taxon>
        <taxon>Fungi</taxon>
        <taxon>Dikarya</taxon>
        <taxon>Ascomycota</taxon>
        <taxon>Pezizomycotina</taxon>
        <taxon>Sordariomycetes</taxon>
        <taxon>Sordariomycetidae</taxon>
        <taxon>Sordariales</taxon>
        <taxon>Sordariaceae</taxon>
        <taxon>Sordaria</taxon>
    </lineage>
</organism>
<feature type="domain" description="DUF7587" evidence="2">
    <location>
        <begin position="23"/>
        <end position="155"/>
    </location>
</feature>
<evidence type="ECO:0000313" key="3">
    <source>
        <dbReference type="EMBL" id="KAA8628054.1"/>
    </source>
</evidence>
<reference evidence="3 4" key="1">
    <citation type="submission" date="2017-07" db="EMBL/GenBank/DDBJ databases">
        <title>Genome sequence of the Sordaria macrospora wild type strain R19027.</title>
        <authorList>
            <person name="Nowrousian M."/>
            <person name="Teichert I."/>
            <person name="Kueck U."/>
        </authorList>
    </citation>
    <scope>NUCLEOTIDE SEQUENCE [LARGE SCALE GENOMIC DNA]</scope>
    <source>
        <strain evidence="3 4">R19027</strain>
        <tissue evidence="3">Mycelium</tissue>
    </source>
</reference>
<name>A0A8S8ZBX0_SORMA</name>
<evidence type="ECO:0000313" key="4">
    <source>
        <dbReference type="Proteomes" id="UP000433876"/>
    </source>
</evidence>
<evidence type="ECO:0000259" key="2">
    <source>
        <dbReference type="Pfam" id="PF24494"/>
    </source>
</evidence>
<dbReference type="InterPro" id="IPR056009">
    <property type="entry name" value="DUF7587"/>
</dbReference>
<feature type="region of interest" description="Disordered" evidence="1">
    <location>
        <begin position="219"/>
        <end position="307"/>
    </location>
</feature>
<dbReference type="OMA" id="NYERIFQ"/>
<dbReference type="EMBL" id="NMPR01000210">
    <property type="protein sequence ID" value="KAA8628054.1"/>
    <property type="molecule type" value="Genomic_DNA"/>
</dbReference>
<accession>A0A8S8ZBX0</accession>
<gene>
    <name evidence="3" type="ORF">SMACR_07562</name>
</gene>
<comment type="caution">
    <text evidence="3">The sequence shown here is derived from an EMBL/GenBank/DDBJ whole genome shotgun (WGS) entry which is preliminary data.</text>
</comment>
<dbReference type="Pfam" id="PF24494">
    <property type="entry name" value="DUF7587"/>
    <property type="match status" value="1"/>
</dbReference>
<dbReference type="VEuPathDB" id="FungiDB:SMAC_07562"/>
<feature type="compositionally biased region" description="Basic and acidic residues" evidence="1">
    <location>
        <begin position="240"/>
        <end position="292"/>
    </location>
</feature>
<proteinExistence type="predicted"/>
<sequence length="399" mass="44989">MSYPFWHTVPSPEDPRPFMNLRLPPKLWHVQHDQSQSINLTEGGFQARNPYLDIRTFLALKTEATRHFIWKTRDWDSCFLSTFDDQSHAENWARKMMRLKKEPIVIYELDTSKLPPGSTVLQAPPLCLLLGIDHPWMQHEWLFHQQIPASCIARRYCPWKNYERIFQSPSHLIGFSEILAGSEWHPLRNNGVLRPRIPARTKKDQNDLDDLIDRMNGLDLRRGAGTSTGNTPRAIGSVHEVVDIEPTHDSVEGSDSAHERDVVSEPIPDKPNDSNPVKEEDSDARPTDDAPKTNDAATDISLTPTLDTSNVTNSVEEVVTDTLLSGKTAVADDAVQQEEVVDLIPKDDLTKDAPTATSVVQNVIMWEVNKEVLKEVLEAKSGFSLTVQLEVRVADEVQG</sequence>
<dbReference type="AlphaFoldDB" id="A0A8S8ZBX0"/>
<evidence type="ECO:0000256" key="1">
    <source>
        <dbReference type="SAM" id="MobiDB-lite"/>
    </source>
</evidence>
<dbReference type="PANTHER" id="PTHR40781:SF1">
    <property type="match status" value="1"/>
</dbReference>
<protein>
    <recommendedName>
        <fullName evidence="2">DUF7587 domain-containing protein</fullName>
    </recommendedName>
</protein>